<sequence length="108" mass="11971">MKLIRFHYLAVAALAVTALGAATSAQARDVYWSVGVHAAPGVTLGVGNARPVYVAAPVYYAPPPVYVATAPVYYGPTYYAPAYYGPVVYHRGHHHKHKWRSKRQHWNH</sequence>
<comment type="caution">
    <text evidence="2">The sequence shown here is derived from an EMBL/GenBank/DDBJ whole genome shotgun (WGS) entry which is preliminary data.</text>
</comment>
<protein>
    <recommendedName>
        <fullName evidence="4">Virulence factor</fullName>
    </recommendedName>
</protein>
<dbReference type="EMBL" id="VOBQ01000015">
    <property type="protein sequence ID" value="TWO69510.1"/>
    <property type="molecule type" value="Genomic_DNA"/>
</dbReference>
<dbReference type="Proteomes" id="UP000318199">
    <property type="component" value="Unassembled WGS sequence"/>
</dbReference>
<evidence type="ECO:0000313" key="2">
    <source>
        <dbReference type="EMBL" id="TWO69510.1"/>
    </source>
</evidence>
<gene>
    <name evidence="2" type="ORF">FN976_19690</name>
</gene>
<proteinExistence type="predicted"/>
<name>A0A562ZLR4_9BURK</name>
<accession>A0A562ZLR4</accession>
<reference evidence="2 3" key="1">
    <citation type="submission" date="2019-07" db="EMBL/GenBank/DDBJ databases">
        <title>Caenimonas sedimenti sp. nov., isolated from activated sludge.</title>
        <authorList>
            <person name="Xu J."/>
        </authorList>
    </citation>
    <scope>NUCLEOTIDE SEQUENCE [LARGE SCALE GENOMIC DNA]</scope>
    <source>
        <strain evidence="2 3">HX-9-20</strain>
    </source>
</reference>
<feature type="signal peptide" evidence="1">
    <location>
        <begin position="1"/>
        <end position="27"/>
    </location>
</feature>
<organism evidence="2 3">
    <name type="scientific">Caenimonas sedimenti</name>
    <dbReference type="NCBI Taxonomy" id="2596921"/>
    <lineage>
        <taxon>Bacteria</taxon>
        <taxon>Pseudomonadati</taxon>
        <taxon>Pseudomonadota</taxon>
        <taxon>Betaproteobacteria</taxon>
        <taxon>Burkholderiales</taxon>
        <taxon>Comamonadaceae</taxon>
        <taxon>Caenimonas</taxon>
    </lineage>
</organism>
<evidence type="ECO:0000313" key="3">
    <source>
        <dbReference type="Proteomes" id="UP000318199"/>
    </source>
</evidence>
<keyword evidence="1" id="KW-0732">Signal</keyword>
<evidence type="ECO:0000256" key="1">
    <source>
        <dbReference type="SAM" id="SignalP"/>
    </source>
</evidence>
<dbReference type="AlphaFoldDB" id="A0A562ZLR4"/>
<dbReference type="RefSeq" id="WP_145894768.1">
    <property type="nucleotide sequence ID" value="NZ_VOBQ01000015.1"/>
</dbReference>
<keyword evidence="3" id="KW-1185">Reference proteome</keyword>
<evidence type="ECO:0008006" key="4">
    <source>
        <dbReference type="Google" id="ProtNLM"/>
    </source>
</evidence>
<feature type="chain" id="PRO_5021988466" description="Virulence factor" evidence="1">
    <location>
        <begin position="28"/>
        <end position="108"/>
    </location>
</feature>